<dbReference type="STRING" id="1210089.GCA_001613165_07451"/>
<dbReference type="InterPro" id="IPR029044">
    <property type="entry name" value="Nucleotide-diphossugar_trans"/>
</dbReference>
<dbReference type="EMBL" id="QQAZ01000002">
    <property type="protein sequence ID" value="RDI54514.1"/>
    <property type="molecule type" value="Genomic_DNA"/>
</dbReference>
<dbReference type="RefSeq" id="WP_068031242.1">
    <property type="nucleotide sequence ID" value="NZ_QQAZ01000002.1"/>
</dbReference>
<dbReference type="Gene3D" id="3.90.550.40">
    <property type="match status" value="1"/>
</dbReference>
<accession>A0A370HH66</accession>
<dbReference type="SUPFAM" id="SSF53448">
    <property type="entry name" value="Nucleotide-diphospho-sugar transferases"/>
    <property type="match status" value="1"/>
</dbReference>
<evidence type="ECO:0000313" key="1">
    <source>
        <dbReference type="EMBL" id="RDI54514.1"/>
    </source>
</evidence>
<keyword evidence="2" id="KW-1185">Reference proteome</keyword>
<name>A0A370HH66_9NOCA</name>
<comment type="caution">
    <text evidence="1">The sequence shown here is derived from an EMBL/GenBank/DDBJ whole genome shotgun (WGS) entry which is preliminary data.</text>
</comment>
<protein>
    <recommendedName>
        <fullName evidence="3">Glycosyl transferase family 2</fullName>
    </recommendedName>
</protein>
<gene>
    <name evidence="1" type="ORF">DFR68_102642</name>
</gene>
<dbReference type="OrthoDB" id="6679586at2"/>
<evidence type="ECO:0008006" key="3">
    <source>
        <dbReference type="Google" id="ProtNLM"/>
    </source>
</evidence>
<reference evidence="1 2" key="1">
    <citation type="submission" date="2018-07" db="EMBL/GenBank/DDBJ databases">
        <title>Genomic Encyclopedia of Type Strains, Phase IV (KMG-IV): sequencing the most valuable type-strain genomes for metagenomic binning, comparative biology and taxonomic classification.</title>
        <authorList>
            <person name="Goeker M."/>
        </authorList>
    </citation>
    <scope>NUCLEOTIDE SEQUENCE [LARGE SCALE GENOMIC DNA]</scope>
    <source>
        <strain evidence="1 2">DSM 44952</strain>
    </source>
</reference>
<organism evidence="1 2">
    <name type="scientific">Nocardia mexicana</name>
    <dbReference type="NCBI Taxonomy" id="279262"/>
    <lineage>
        <taxon>Bacteria</taxon>
        <taxon>Bacillati</taxon>
        <taxon>Actinomycetota</taxon>
        <taxon>Actinomycetes</taxon>
        <taxon>Mycobacteriales</taxon>
        <taxon>Nocardiaceae</taxon>
        <taxon>Nocardia</taxon>
    </lineage>
</organism>
<proteinExistence type="predicted"/>
<evidence type="ECO:0000313" key="2">
    <source>
        <dbReference type="Proteomes" id="UP000255355"/>
    </source>
</evidence>
<dbReference type="Proteomes" id="UP000255355">
    <property type="component" value="Unassembled WGS sequence"/>
</dbReference>
<sequence>MDPSRCVVLVPIGGHIELACARELAELERRGYTVRCVAGHSAIDQGRSQMATDALQDDFDGLMWIDADIGFEADSVDRLRKHGLPMVCGIYPKKGARQLACHLLPDTKQVLFGEGGGLMEIKYAAAGFLFTHRSVYETIFEHENLPICNTQFDRPTVPYFLPMIEPDGENHWYLGEDYAFCERAHRSGFRIMADSSIRLNHIGGRDYSWEDAGTDFPRYSTYNFVLQGGEE</sequence>
<dbReference type="AlphaFoldDB" id="A0A370HH66"/>